<dbReference type="GO" id="GO:0003700">
    <property type="term" value="F:DNA-binding transcription factor activity"/>
    <property type="evidence" value="ECO:0007669"/>
    <property type="project" value="TreeGrafter"/>
</dbReference>
<keyword evidence="1 2" id="KW-0238">DNA-binding</keyword>
<dbReference type="InterPro" id="IPR023772">
    <property type="entry name" value="DNA-bd_HTH_TetR-type_CS"/>
</dbReference>
<evidence type="ECO:0000256" key="2">
    <source>
        <dbReference type="PROSITE-ProRule" id="PRU00335"/>
    </source>
</evidence>
<dbReference type="PANTHER" id="PTHR30055:SF226">
    <property type="entry name" value="HTH-TYPE TRANSCRIPTIONAL REGULATOR PKSA"/>
    <property type="match status" value="1"/>
</dbReference>
<sequence length="200" mass="21676">MPEEPRRQARGQRRMEQLTDAAAVVFAEVGYAKATTNAIAKRAGVSPGTLYQFFANKEALAEALAERYRDELKAAHEKAFDLSMVDLPLPELVDRMIRPMVEVNLANPGFKALFTSGDLPDRLTAPTQALHQAVTGRVAEVLAARIPGLPPTQRDTAAAVATQIFAALLGTVVTAPAPDRDRWITELNKALVGYLSPLES</sequence>
<dbReference type="InterPro" id="IPR041669">
    <property type="entry name" value="TetR_C_15"/>
</dbReference>
<name>A0A4R2IX90_9ACTN</name>
<dbReference type="AlphaFoldDB" id="A0A4R2IX90"/>
<dbReference type="Pfam" id="PF00440">
    <property type="entry name" value="TetR_N"/>
    <property type="match status" value="1"/>
</dbReference>
<dbReference type="InterPro" id="IPR001647">
    <property type="entry name" value="HTH_TetR"/>
</dbReference>
<dbReference type="PROSITE" id="PS01081">
    <property type="entry name" value="HTH_TETR_1"/>
    <property type="match status" value="1"/>
</dbReference>
<evidence type="ECO:0000313" key="5">
    <source>
        <dbReference type="Proteomes" id="UP000295573"/>
    </source>
</evidence>
<dbReference type="InterPro" id="IPR050109">
    <property type="entry name" value="HTH-type_TetR-like_transc_reg"/>
</dbReference>
<gene>
    <name evidence="4" type="ORF">EV646_105108</name>
</gene>
<evidence type="ECO:0000259" key="3">
    <source>
        <dbReference type="PROSITE" id="PS50977"/>
    </source>
</evidence>
<dbReference type="InterPro" id="IPR009057">
    <property type="entry name" value="Homeodomain-like_sf"/>
</dbReference>
<dbReference type="EMBL" id="SLWR01000005">
    <property type="protein sequence ID" value="TCO47555.1"/>
    <property type="molecule type" value="Genomic_DNA"/>
</dbReference>
<evidence type="ECO:0000256" key="1">
    <source>
        <dbReference type="ARBA" id="ARBA00023125"/>
    </source>
</evidence>
<organism evidence="4 5">
    <name type="scientific">Kribbella antiqua</name>
    <dbReference type="NCBI Taxonomy" id="2512217"/>
    <lineage>
        <taxon>Bacteria</taxon>
        <taxon>Bacillati</taxon>
        <taxon>Actinomycetota</taxon>
        <taxon>Actinomycetes</taxon>
        <taxon>Propionibacteriales</taxon>
        <taxon>Kribbellaceae</taxon>
        <taxon>Kribbella</taxon>
    </lineage>
</organism>
<dbReference type="PRINTS" id="PR00455">
    <property type="entry name" value="HTHTETR"/>
</dbReference>
<dbReference type="SUPFAM" id="SSF46689">
    <property type="entry name" value="Homeodomain-like"/>
    <property type="match status" value="1"/>
</dbReference>
<dbReference type="Gene3D" id="1.10.357.10">
    <property type="entry name" value="Tetracycline Repressor, domain 2"/>
    <property type="match status" value="1"/>
</dbReference>
<accession>A0A4R2IX90</accession>
<dbReference type="RefSeq" id="WP_199236997.1">
    <property type="nucleotide sequence ID" value="NZ_SLWR01000005.1"/>
</dbReference>
<evidence type="ECO:0000313" key="4">
    <source>
        <dbReference type="EMBL" id="TCO47555.1"/>
    </source>
</evidence>
<feature type="DNA-binding region" description="H-T-H motif" evidence="2">
    <location>
        <begin position="35"/>
        <end position="54"/>
    </location>
</feature>
<feature type="domain" description="HTH tetR-type" evidence="3">
    <location>
        <begin position="12"/>
        <end position="72"/>
    </location>
</feature>
<dbReference type="Proteomes" id="UP000295573">
    <property type="component" value="Unassembled WGS sequence"/>
</dbReference>
<dbReference type="Pfam" id="PF17918">
    <property type="entry name" value="TetR_C_15"/>
    <property type="match status" value="1"/>
</dbReference>
<comment type="caution">
    <text evidence="4">The sequence shown here is derived from an EMBL/GenBank/DDBJ whole genome shotgun (WGS) entry which is preliminary data.</text>
</comment>
<reference evidence="4 5" key="1">
    <citation type="journal article" date="2015" name="Stand. Genomic Sci.">
        <title>Genomic Encyclopedia of Bacterial and Archaeal Type Strains, Phase III: the genomes of soil and plant-associated and newly described type strains.</title>
        <authorList>
            <person name="Whitman W.B."/>
            <person name="Woyke T."/>
            <person name="Klenk H.P."/>
            <person name="Zhou Y."/>
            <person name="Lilburn T.G."/>
            <person name="Beck B.J."/>
            <person name="De Vos P."/>
            <person name="Vandamme P."/>
            <person name="Eisen J.A."/>
            <person name="Garrity G."/>
            <person name="Hugenholtz P."/>
            <person name="Kyrpides N.C."/>
        </authorList>
    </citation>
    <scope>NUCLEOTIDE SEQUENCE [LARGE SCALE GENOMIC DNA]</scope>
    <source>
        <strain evidence="4 5">VKM Ac-2541</strain>
    </source>
</reference>
<dbReference type="PROSITE" id="PS50977">
    <property type="entry name" value="HTH_TETR_2"/>
    <property type="match status" value="1"/>
</dbReference>
<dbReference type="PANTHER" id="PTHR30055">
    <property type="entry name" value="HTH-TYPE TRANSCRIPTIONAL REGULATOR RUTR"/>
    <property type="match status" value="1"/>
</dbReference>
<keyword evidence="5" id="KW-1185">Reference proteome</keyword>
<dbReference type="GO" id="GO:0000976">
    <property type="term" value="F:transcription cis-regulatory region binding"/>
    <property type="evidence" value="ECO:0007669"/>
    <property type="project" value="TreeGrafter"/>
</dbReference>
<protein>
    <submittedName>
        <fullName evidence="4">TetR family transcriptional regulator</fullName>
    </submittedName>
</protein>
<proteinExistence type="predicted"/>